<comment type="subcellular location">
    <subcellularLocation>
        <location evidence="1">Membrane</location>
    </subcellularLocation>
</comment>
<comment type="similarity">
    <text evidence="2">Belongs to the TEX28 family.</text>
</comment>
<dbReference type="InParanoid" id="H3APY7"/>
<feature type="region of interest" description="Disordered" evidence="8">
    <location>
        <begin position="144"/>
        <end position="209"/>
    </location>
</feature>
<dbReference type="EMBL" id="AFYH01121048">
    <property type="status" value="NOT_ANNOTATED_CDS"/>
    <property type="molecule type" value="Genomic_DNA"/>
</dbReference>
<dbReference type="PANTHER" id="PTHR17613:SF10">
    <property type="entry name" value="TESTIS-SPECIFIC PROTEIN TEX28"/>
    <property type="match status" value="1"/>
</dbReference>
<evidence type="ECO:0000256" key="1">
    <source>
        <dbReference type="ARBA" id="ARBA00004370"/>
    </source>
</evidence>
<evidence type="ECO:0000256" key="8">
    <source>
        <dbReference type="SAM" id="MobiDB-lite"/>
    </source>
</evidence>
<dbReference type="OMA" id="QEEKCRH"/>
<dbReference type="GeneTree" id="ENSGT00940000155189"/>
<accession>H3APY7</accession>
<dbReference type="EMBL" id="AFYH01121049">
    <property type="status" value="NOT_ANNOTATED_CDS"/>
    <property type="molecule type" value="Genomic_DNA"/>
</dbReference>
<dbReference type="eggNOG" id="KOG3850">
    <property type="taxonomic scope" value="Eukaryota"/>
</dbReference>
<evidence type="ECO:0000256" key="6">
    <source>
        <dbReference type="ARBA" id="ARBA00023136"/>
    </source>
</evidence>
<dbReference type="EMBL" id="AFYH01121050">
    <property type="status" value="NOT_ANNOTATED_CDS"/>
    <property type="molecule type" value="Genomic_DNA"/>
</dbReference>
<feature type="coiled-coil region" evidence="7">
    <location>
        <begin position="249"/>
        <end position="362"/>
    </location>
</feature>
<organism evidence="10 11">
    <name type="scientific">Latimeria chalumnae</name>
    <name type="common">Coelacanth</name>
    <dbReference type="NCBI Taxonomy" id="7897"/>
    <lineage>
        <taxon>Eukaryota</taxon>
        <taxon>Metazoa</taxon>
        <taxon>Chordata</taxon>
        <taxon>Craniata</taxon>
        <taxon>Vertebrata</taxon>
        <taxon>Euteleostomi</taxon>
        <taxon>Coelacanthiformes</taxon>
        <taxon>Coelacanthidae</taxon>
        <taxon>Latimeria</taxon>
    </lineage>
</organism>
<evidence type="ECO:0000256" key="3">
    <source>
        <dbReference type="ARBA" id="ARBA00022692"/>
    </source>
</evidence>
<evidence type="ECO:0008006" key="12">
    <source>
        <dbReference type="Google" id="ProtNLM"/>
    </source>
</evidence>
<evidence type="ECO:0000256" key="5">
    <source>
        <dbReference type="ARBA" id="ARBA00023054"/>
    </source>
</evidence>
<keyword evidence="5 7" id="KW-0175">Coiled coil</keyword>
<dbReference type="Ensembl" id="ENSLACT00000011797.1">
    <property type="protein sequence ID" value="ENSLACP00000011708.1"/>
    <property type="gene ID" value="ENSLACG00000010305.1"/>
</dbReference>
<dbReference type="AlphaFoldDB" id="H3APY7"/>
<feature type="compositionally biased region" description="Polar residues" evidence="8">
    <location>
        <begin position="157"/>
        <end position="175"/>
    </location>
</feature>
<dbReference type="Pfam" id="PF10267">
    <property type="entry name" value="Tmemb_cc2"/>
    <property type="match status" value="2"/>
</dbReference>
<dbReference type="InterPro" id="IPR019394">
    <property type="entry name" value="TEX28/TMCC"/>
</dbReference>
<reference evidence="11" key="1">
    <citation type="submission" date="2011-08" db="EMBL/GenBank/DDBJ databases">
        <title>The draft genome of Latimeria chalumnae.</title>
        <authorList>
            <person name="Di Palma F."/>
            <person name="Alfoldi J."/>
            <person name="Johnson J."/>
            <person name="Berlin A."/>
            <person name="Gnerre S."/>
            <person name="Jaffe D."/>
            <person name="MacCallum I."/>
            <person name="Young S."/>
            <person name="Walker B.J."/>
            <person name="Lander E."/>
            <person name="Lindblad-Toh K."/>
        </authorList>
    </citation>
    <scope>NUCLEOTIDE SEQUENCE [LARGE SCALE GENOMIC DNA]</scope>
    <source>
        <strain evidence="11">Wild caught</strain>
    </source>
</reference>
<keyword evidence="3 9" id="KW-0812">Transmembrane</keyword>
<evidence type="ECO:0000256" key="7">
    <source>
        <dbReference type="SAM" id="Coils"/>
    </source>
</evidence>
<feature type="transmembrane region" description="Helical" evidence="9">
    <location>
        <begin position="406"/>
        <end position="424"/>
    </location>
</feature>
<proteinExistence type="inferred from homology"/>
<feature type="transmembrane region" description="Helical" evidence="9">
    <location>
        <begin position="372"/>
        <end position="394"/>
    </location>
</feature>
<evidence type="ECO:0000256" key="9">
    <source>
        <dbReference type="SAM" id="Phobius"/>
    </source>
</evidence>
<name>H3APY7_LATCH</name>
<feature type="compositionally biased region" description="Basic and acidic residues" evidence="8">
    <location>
        <begin position="144"/>
        <end position="153"/>
    </location>
</feature>
<dbReference type="GO" id="GO:0012505">
    <property type="term" value="C:endomembrane system"/>
    <property type="evidence" value="ECO:0007669"/>
    <property type="project" value="TreeGrafter"/>
</dbReference>
<dbReference type="PANTHER" id="PTHR17613">
    <property type="entry name" value="CEREBRAL PROTEIN-11-RELATED"/>
    <property type="match status" value="1"/>
</dbReference>
<reference evidence="10" key="3">
    <citation type="submission" date="2025-09" db="UniProtKB">
        <authorList>
            <consortium name="Ensembl"/>
        </authorList>
    </citation>
    <scope>IDENTIFICATION</scope>
</reference>
<dbReference type="GO" id="GO:0016020">
    <property type="term" value="C:membrane"/>
    <property type="evidence" value="ECO:0007669"/>
    <property type="project" value="UniProtKB-SubCell"/>
</dbReference>
<evidence type="ECO:0000256" key="2">
    <source>
        <dbReference type="ARBA" id="ARBA00008108"/>
    </source>
</evidence>
<dbReference type="HOGENOM" id="CLU_019951_0_1_1"/>
<keyword evidence="6 9" id="KW-0472">Membrane</keyword>
<dbReference type="Proteomes" id="UP000008672">
    <property type="component" value="Unassembled WGS sequence"/>
</dbReference>
<dbReference type="EMBL" id="AFYH01121051">
    <property type="status" value="NOT_ANNOTATED_CDS"/>
    <property type="molecule type" value="Genomic_DNA"/>
</dbReference>
<evidence type="ECO:0000313" key="11">
    <source>
        <dbReference type="Proteomes" id="UP000008672"/>
    </source>
</evidence>
<reference evidence="10" key="2">
    <citation type="submission" date="2025-08" db="UniProtKB">
        <authorList>
            <consortium name="Ensembl"/>
        </authorList>
    </citation>
    <scope>IDENTIFICATION</scope>
</reference>
<protein>
    <recommendedName>
        <fullName evidence="12">Transmembrane and coiled-coil domain family 3</fullName>
    </recommendedName>
</protein>
<evidence type="ECO:0000256" key="4">
    <source>
        <dbReference type="ARBA" id="ARBA00022989"/>
    </source>
</evidence>
<keyword evidence="4 9" id="KW-1133">Transmembrane helix</keyword>
<keyword evidence="11" id="KW-1185">Reference proteome</keyword>
<evidence type="ECO:0000313" key="10">
    <source>
        <dbReference type="Ensembl" id="ENSLACP00000011708.1"/>
    </source>
</evidence>
<sequence>MLQFISVQRSLWFLPQEEPSGSADTHLPPHYIRSILSVTTTSSKVPESDEIQTPEQSRAAQRHLQQKILRLVEQIRVEETERDQNLSEYLQMANNVEKRQAFRIKQTFEHRNQKSAAAIAQLQHRLEHYHHKVMELKELELKLRANPEQESKGRSPRLSNVTRESSLSMIQSMQSVAPRKPATWPRNGRVSSSEPVEDTMSLRPPDFAMGTLKTTVPAADSRDMAGTSPDEAASSRVELIAEHLNPNTYTSILQQLADLKEEQVNLEASFEKLRENYQHENKFLMNSIQEEKHKYRDLEAQVNDLMDIQQTELMNIKQDLSSMEEKLVYQSYDRARDLWEVIESFQTRIGKLELQQQAAQLEVLENPSTRAFFAKFMSLVLASITVILVFVSAMTSITIPLVKTRLRTLTTIFLLLLGTSYWWHQALFTDIVTFLDVR</sequence>